<gene>
    <name evidence="2" type="ORF">PNAL_LOCUS4307</name>
</gene>
<evidence type="ECO:0000256" key="1">
    <source>
        <dbReference type="SAM" id="Phobius"/>
    </source>
</evidence>
<comment type="caution">
    <text evidence="2">The sequence shown here is derived from an EMBL/GenBank/DDBJ whole genome shotgun (WGS) entry which is preliminary data.</text>
</comment>
<evidence type="ECO:0000313" key="3">
    <source>
        <dbReference type="Proteomes" id="UP001153461"/>
    </source>
</evidence>
<reference evidence="2" key="1">
    <citation type="submission" date="2021-07" db="EMBL/GenBank/DDBJ databases">
        <authorList>
            <person name="Branca A.L. A."/>
        </authorList>
    </citation>
    <scope>NUCLEOTIDE SEQUENCE</scope>
</reference>
<organism evidence="2 3">
    <name type="scientific">Penicillium nalgiovense</name>
    <dbReference type="NCBI Taxonomy" id="60175"/>
    <lineage>
        <taxon>Eukaryota</taxon>
        <taxon>Fungi</taxon>
        <taxon>Dikarya</taxon>
        <taxon>Ascomycota</taxon>
        <taxon>Pezizomycotina</taxon>
        <taxon>Eurotiomycetes</taxon>
        <taxon>Eurotiomycetidae</taxon>
        <taxon>Eurotiales</taxon>
        <taxon>Aspergillaceae</taxon>
        <taxon>Penicillium</taxon>
    </lineage>
</organism>
<name>A0A9W4HM88_PENNA</name>
<feature type="transmembrane region" description="Helical" evidence="1">
    <location>
        <begin position="40"/>
        <end position="63"/>
    </location>
</feature>
<accession>A0A9W4HM88</accession>
<dbReference type="AlphaFoldDB" id="A0A9W4HM88"/>
<evidence type="ECO:0000313" key="2">
    <source>
        <dbReference type="EMBL" id="CAG8087223.1"/>
    </source>
</evidence>
<dbReference type="OrthoDB" id="3936150at2759"/>
<keyword evidence="1" id="KW-0812">Transmembrane</keyword>
<protein>
    <recommendedName>
        <fullName evidence="4">Major facilitator superfamily (MFS) profile domain-containing protein</fullName>
    </recommendedName>
</protein>
<proteinExistence type="predicted"/>
<evidence type="ECO:0008006" key="4">
    <source>
        <dbReference type="Google" id="ProtNLM"/>
    </source>
</evidence>
<keyword evidence="1" id="KW-0472">Membrane</keyword>
<keyword evidence="1" id="KW-1133">Transmembrane helix</keyword>
<sequence length="84" mass="9454">MTCCGIWSASTLATVNFLRSMLSGGMVMALMPMYKTIGVIWSLTIIAIVAAVMAPVPYAFYWWGLVVRRWSRHAYKGTWVQYGN</sequence>
<dbReference type="Proteomes" id="UP001153461">
    <property type="component" value="Unassembled WGS sequence"/>
</dbReference>
<dbReference type="EMBL" id="CAJVNV010000166">
    <property type="protein sequence ID" value="CAG8087223.1"/>
    <property type="molecule type" value="Genomic_DNA"/>
</dbReference>
<feature type="transmembrane region" description="Helical" evidence="1">
    <location>
        <begin position="12"/>
        <end position="34"/>
    </location>
</feature>